<dbReference type="Pfam" id="PF01370">
    <property type="entry name" value="Epimerase"/>
    <property type="match status" value="1"/>
</dbReference>
<accession>A0A401YI82</accession>
<dbReference type="Gene3D" id="3.40.50.720">
    <property type="entry name" value="NAD(P)-binding Rossmann-like Domain"/>
    <property type="match status" value="1"/>
</dbReference>
<dbReference type="PANTHER" id="PTHR43245:SF55">
    <property type="entry name" value="NAD(P)-BINDING DOMAIN-CONTAINING PROTEIN"/>
    <property type="match status" value="1"/>
</dbReference>
<comment type="caution">
    <text evidence="2">The sequence shown here is derived from an EMBL/GenBank/DDBJ whole genome shotgun (WGS) entry which is preliminary data.</text>
</comment>
<protein>
    <submittedName>
        <fullName evidence="2">Reductase</fullName>
    </submittedName>
</protein>
<sequence>MPSVSPRTPRTDSNGPRRVAVLGGTGHIGRVLCDSFAERGDVVVAFARTVPTRPTGVRFIPLDVVDTKPEELAAVLEAERFDVVVNAIGGVWSVPEEGMVRANITVVERLLEALARMADRPRLVHLGSVHEYGLVPVGVSIDESTEPAPEMGYGKTKLRGTELVLAACERGDVDAVILRISNTIGPGLPVTSLLGAVAAKLGDALRADRTASLEFASLQSARDFVDMRDAVKAIVAAAGSDVSGQVVNIGRGEAVTARVVVDLLIEASGVRAEVVEGPVTAPETTWQQMNVANAARSLGWKPGYELSEAIGSLWDAYIATERIEPAP</sequence>
<dbReference type="RefSeq" id="WP_126636489.1">
    <property type="nucleotide sequence ID" value="NZ_BIFH01000015.1"/>
</dbReference>
<proteinExistence type="predicted"/>
<dbReference type="InterPro" id="IPR050177">
    <property type="entry name" value="Lipid_A_modif_metabolic_enz"/>
</dbReference>
<dbReference type="SUPFAM" id="SSF51735">
    <property type="entry name" value="NAD(P)-binding Rossmann-fold domains"/>
    <property type="match status" value="1"/>
</dbReference>
<evidence type="ECO:0000313" key="2">
    <source>
        <dbReference type="EMBL" id="GCD94307.1"/>
    </source>
</evidence>
<dbReference type="Proteomes" id="UP000286931">
    <property type="component" value="Unassembled WGS sequence"/>
</dbReference>
<organism evidence="2 3">
    <name type="scientific">Embleya hyalina</name>
    <dbReference type="NCBI Taxonomy" id="516124"/>
    <lineage>
        <taxon>Bacteria</taxon>
        <taxon>Bacillati</taxon>
        <taxon>Actinomycetota</taxon>
        <taxon>Actinomycetes</taxon>
        <taxon>Kitasatosporales</taxon>
        <taxon>Streptomycetaceae</taxon>
        <taxon>Embleya</taxon>
    </lineage>
</organism>
<evidence type="ECO:0000259" key="1">
    <source>
        <dbReference type="Pfam" id="PF01370"/>
    </source>
</evidence>
<dbReference type="PANTHER" id="PTHR43245">
    <property type="entry name" value="BIFUNCTIONAL POLYMYXIN RESISTANCE PROTEIN ARNA"/>
    <property type="match status" value="1"/>
</dbReference>
<dbReference type="InterPro" id="IPR001509">
    <property type="entry name" value="Epimerase_deHydtase"/>
</dbReference>
<reference evidence="2 3" key="1">
    <citation type="submission" date="2018-12" db="EMBL/GenBank/DDBJ databases">
        <title>Draft genome sequence of Embleya hyalina NBRC 13850T.</title>
        <authorList>
            <person name="Komaki H."/>
            <person name="Hosoyama A."/>
            <person name="Kimura A."/>
            <person name="Ichikawa N."/>
            <person name="Tamura T."/>
        </authorList>
    </citation>
    <scope>NUCLEOTIDE SEQUENCE [LARGE SCALE GENOMIC DNA]</scope>
    <source>
        <strain evidence="2 3">NBRC 13850</strain>
    </source>
</reference>
<name>A0A401YI82_9ACTN</name>
<dbReference type="OrthoDB" id="4559195at2"/>
<evidence type="ECO:0000313" key="3">
    <source>
        <dbReference type="Proteomes" id="UP000286931"/>
    </source>
</evidence>
<feature type="domain" description="NAD-dependent epimerase/dehydratase" evidence="1">
    <location>
        <begin position="19"/>
        <end position="250"/>
    </location>
</feature>
<dbReference type="InterPro" id="IPR036291">
    <property type="entry name" value="NAD(P)-bd_dom_sf"/>
</dbReference>
<dbReference type="AlphaFoldDB" id="A0A401YI82"/>
<dbReference type="EMBL" id="BIFH01000015">
    <property type="protein sequence ID" value="GCD94307.1"/>
    <property type="molecule type" value="Genomic_DNA"/>
</dbReference>
<keyword evidence="3" id="KW-1185">Reference proteome</keyword>
<gene>
    <name evidence="2" type="ORF">EHYA_01967</name>
</gene>